<name>A0A484DM29_PERFV</name>
<reference evidence="2 3" key="1">
    <citation type="submission" date="2019-01" db="EMBL/GenBank/DDBJ databases">
        <title>A chromosome-scale genome assembly of the yellow perch, Perca flavescens.</title>
        <authorList>
            <person name="Feron R."/>
            <person name="Morvezen R."/>
            <person name="Bestin A."/>
            <person name="Haffray P."/>
            <person name="Klopp C."/>
            <person name="Zahm M."/>
            <person name="Cabau C."/>
            <person name="Roques C."/>
            <person name="Donnadieu C."/>
            <person name="Bouchez O."/>
            <person name="Christie M."/>
            <person name="Larson W."/>
            <person name="Guiguen Y."/>
        </authorList>
    </citation>
    <scope>NUCLEOTIDE SEQUENCE [LARGE SCALE GENOMIC DNA]</scope>
    <source>
        <strain evidence="2">YP-PL-M2</strain>
        <tissue evidence="2">Blood</tissue>
    </source>
</reference>
<dbReference type="EMBL" id="SCKG01000003">
    <property type="protein sequence ID" value="TDH15507.1"/>
    <property type="molecule type" value="Genomic_DNA"/>
</dbReference>
<evidence type="ECO:0000256" key="1">
    <source>
        <dbReference type="SAM" id="MobiDB-lite"/>
    </source>
</evidence>
<evidence type="ECO:0000313" key="3">
    <source>
        <dbReference type="Proteomes" id="UP000295070"/>
    </source>
</evidence>
<protein>
    <submittedName>
        <fullName evidence="2">Uncharacterized protein</fullName>
    </submittedName>
</protein>
<keyword evidence="3" id="KW-1185">Reference proteome</keyword>
<sequence>MAQSEEGITVYLKAAALDPAFCLLWVEPHALVNRDIKAEVAPRVKDLTLRDAAETEQPVPVPAEEEELEDMEGEGLFAAYHKRQRRDVGTPPAVAEFDEPSKLLANENSRLRSMLVAMETKVSVRG</sequence>
<proteinExistence type="predicted"/>
<dbReference type="AlphaFoldDB" id="A0A484DM29"/>
<dbReference type="Proteomes" id="UP000295070">
    <property type="component" value="Chromosome 3"/>
</dbReference>
<accession>A0A484DM29</accession>
<comment type="caution">
    <text evidence="2">The sequence shown here is derived from an EMBL/GenBank/DDBJ whole genome shotgun (WGS) entry which is preliminary data.</text>
</comment>
<feature type="region of interest" description="Disordered" evidence="1">
    <location>
        <begin position="51"/>
        <end position="70"/>
    </location>
</feature>
<organism evidence="2 3">
    <name type="scientific">Perca flavescens</name>
    <name type="common">American yellow perch</name>
    <name type="synonym">Morone flavescens</name>
    <dbReference type="NCBI Taxonomy" id="8167"/>
    <lineage>
        <taxon>Eukaryota</taxon>
        <taxon>Metazoa</taxon>
        <taxon>Chordata</taxon>
        <taxon>Craniata</taxon>
        <taxon>Vertebrata</taxon>
        <taxon>Euteleostomi</taxon>
        <taxon>Actinopterygii</taxon>
        <taxon>Neopterygii</taxon>
        <taxon>Teleostei</taxon>
        <taxon>Neoteleostei</taxon>
        <taxon>Acanthomorphata</taxon>
        <taxon>Eupercaria</taxon>
        <taxon>Perciformes</taxon>
        <taxon>Percoidei</taxon>
        <taxon>Percidae</taxon>
        <taxon>Percinae</taxon>
        <taxon>Perca</taxon>
    </lineage>
</organism>
<dbReference type="STRING" id="8167.A0A484DM29"/>
<evidence type="ECO:0000313" key="2">
    <source>
        <dbReference type="EMBL" id="TDH15507.1"/>
    </source>
</evidence>
<gene>
    <name evidence="2" type="ORF">EPR50_G00032250</name>
</gene>